<keyword evidence="3" id="KW-1003">Cell membrane</keyword>
<dbReference type="GO" id="GO:0005886">
    <property type="term" value="C:plasma membrane"/>
    <property type="evidence" value="ECO:0007669"/>
    <property type="project" value="UniProtKB-SubCell"/>
</dbReference>
<keyword evidence="5 7" id="KW-1133">Transmembrane helix</keyword>
<proteinExistence type="inferred from homology"/>
<evidence type="ECO:0000256" key="4">
    <source>
        <dbReference type="ARBA" id="ARBA00022692"/>
    </source>
</evidence>
<keyword evidence="9" id="KW-1185">Reference proteome</keyword>
<gene>
    <name evidence="8" type="ORF">KD146_02980</name>
</gene>
<dbReference type="AlphaFoldDB" id="A0A942EA81"/>
<comment type="similarity">
    <text evidence="2">Belongs to the UPF0718 family.</text>
</comment>
<feature type="transmembrane region" description="Helical" evidence="7">
    <location>
        <begin position="77"/>
        <end position="99"/>
    </location>
</feature>
<feature type="transmembrane region" description="Helical" evidence="7">
    <location>
        <begin position="150"/>
        <end position="170"/>
    </location>
</feature>
<keyword evidence="6 7" id="KW-0472">Membrane</keyword>
<feature type="transmembrane region" description="Helical" evidence="7">
    <location>
        <begin position="295"/>
        <end position="317"/>
    </location>
</feature>
<evidence type="ECO:0000313" key="8">
    <source>
        <dbReference type="EMBL" id="MBS3847654.1"/>
    </source>
</evidence>
<feature type="transmembrane region" description="Helical" evidence="7">
    <location>
        <begin position="106"/>
        <end position="130"/>
    </location>
</feature>
<feature type="transmembrane region" description="Helical" evidence="7">
    <location>
        <begin position="259"/>
        <end position="283"/>
    </location>
</feature>
<dbReference type="Proteomes" id="UP000678281">
    <property type="component" value="Unassembled WGS sequence"/>
</dbReference>
<keyword evidence="4 7" id="KW-0812">Transmembrane</keyword>
<feature type="transmembrane region" description="Helical" evidence="7">
    <location>
        <begin position="323"/>
        <end position="345"/>
    </location>
</feature>
<dbReference type="Pfam" id="PF03773">
    <property type="entry name" value="ArsP_1"/>
    <property type="match status" value="1"/>
</dbReference>
<feature type="transmembrane region" description="Helical" evidence="7">
    <location>
        <begin position="20"/>
        <end position="39"/>
    </location>
</feature>
<dbReference type="PANTHER" id="PTHR34184:SF4">
    <property type="entry name" value="UPF0718 PROTEIN YCGR"/>
    <property type="match status" value="1"/>
</dbReference>
<evidence type="ECO:0000256" key="1">
    <source>
        <dbReference type="ARBA" id="ARBA00004651"/>
    </source>
</evidence>
<evidence type="ECO:0000313" key="9">
    <source>
        <dbReference type="Proteomes" id="UP000678281"/>
    </source>
</evidence>
<dbReference type="InterPro" id="IPR052923">
    <property type="entry name" value="UPF0718"/>
</dbReference>
<comment type="caution">
    <text evidence="8">The sequence shown here is derived from an EMBL/GenBank/DDBJ whole genome shotgun (WGS) entry which is preliminary data.</text>
</comment>
<protein>
    <submittedName>
        <fullName evidence="8">Permease</fullName>
    </submittedName>
</protein>
<organism evidence="8 9">
    <name type="scientific">Devosia litorisediminis</name>
    <dbReference type="NCBI Taxonomy" id="2829817"/>
    <lineage>
        <taxon>Bacteria</taxon>
        <taxon>Pseudomonadati</taxon>
        <taxon>Pseudomonadota</taxon>
        <taxon>Alphaproteobacteria</taxon>
        <taxon>Hyphomicrobiales</taxon>
        <taxon>Devosiaceae</taxon>
        <taxon>Devosia</taxon>
    </lineage>
</organism>
<evidence type="ECO:0000256" key="5">
    <source>
        <dbReference type="ARBA" id="ARBA00022989"/>
    </source>
</evidence>
<reference evidence="8" key="1">
    <citation type="submission" date="2021-04" db="EMBL/GenBank/DDBJ databases">
        <title>Devosia litorisediminis sp. nov., isolated from a sand dune.</title>
        <authorList>
            <person name="Park S."/>
            <person name="Yoon J.-H."/>
        </authorList>
    </citation>
    <scope>NUCLEOTIDE SEQUENCE</scope>
    <source>
        <strain evidence="8">BSSL-BM10</strain>
    </source>
</reference>
<feature type="transmembrane region" description="Helical" evidence="7">
    <location>
        <begin position="51"/>
        <end position="71"/>
    </location>
</feature>
<evidence type="ECO:0000256" key="2">
    <source>
        <dbReference type="ARBA" id="ARBA00006386"/>
    </source>
</evidence>
<evidence type="ECO:0000256" key="3">
    <source>
        <dbReference type="ARBA" id="ARBA00022475"/>
    </source>
</evidence>
<comment type="subcellular location">
    <subcellularLocation>
        <location evidence="1">Cell membrane</location>
        <topology evidence="1">Multi-pass membrane protein</topology>
    </subcellularLocation>
</comment>
<name>A0A942EA81_9HYPH</name>
<dbReference type="EMBL" id="JAGXTP010000001">
    <property type="protein sequence ID" value="MBS3847654.1"/>
    <property type="molecule type" value="Genomic_DNA"/>
</dbReference>
<evidence type="ECO:0000256" key="7">
    <source>
        <dbReference type="SAM" id="Phobius"/>
    </source>
</evidence>
<dbReference type="PANTHER" id="PTHR34184">
    <property type="entry name" value="UPF0718 PROTEIN YCGR"/>
    <property type="match status" value="1"/>
</dbReference>
<feature type="transmembrane region" description="Helical" evidence="7">
    <location>
        <begin position="223"/>
        <end position="247"/>
    </location>
</feature>
<evidence type="ECO:0000256" key="6">
    <source>
        <dbReference type="ARBA" id="ARBA00023136"/>
    </source>
</evidence>
<accession>A0A942EA81</accession>
<dbReference type="InterPro" id="IPR005524">
    <property type="entry name" value="DUF318"/>
</dbReference>
<sequence length="346" mass="35551">MTDIPLGSGSSMLANLWSQQRVWLATALILAMTAVLDPTQGLESLQFTVDALVQTAPYLIASIALAAYAGASGADNLIARAFTGSPILMIAVAAAFGGLSPFCSCGVIPLIAALLAMGVPLSAVMAFWLASPVIDPAMFALTAGVLGWEFAIAKTLSAIGIGLLGGYATLTLTHSGALANPLREGVGNGGCGASSVRTPKPVAWAFWRDPARRQKFGREALKTALFLFKWLALAFVLESLMVAFVPAEWIITTVGSNGIGSIAIATLVGVPAYLNGYAALPLVSGLIEQGMAPGAGLAFLVAGGITSLPAAIAVWALARRPVFALYVAFALSGSLLSGLLFQLWLS</sequence>